<keyword evidence="9" id="KW-1185">Reference proteome</keyword>
<dbReference type="SUPFAM" id="SSF46785">
    <property type="entry name" value="Winged helix' DNA-binding domain"/>
    <property type="match status" value="1"/>
</dbReference>
<dbReference type="NCBIfam" id="TIGR00331">
    <property type="entry name" value="hrcA"/>
    <property type="match status" value="1"/>
</dbReference>
<accession>B7IFE2</accession>
<feature type="domain" description="Winged helix-turn-helix transcription repressor HrcA DNA-binding" evidence="7">
    <location>
        <begin position="11"/>
        <end position="79"/>
    </location>
</feature>
<feature type="domain" description="Heat-inducible transcription repressor HrcA C-terminal" evidence="6">
    <location>
        <begin position="114"/>
        <end position="322"/>
    </location>
</feature>
<evidence type="ECO:0000313" key="8">
    <source>
        <dbReference type="EMBL" id="ACJ74806.1"/>
    </source>
</evidence>
<keyword evidence="3 5" id="KW-0346">Stress response</keyword>
<dbReference type="GO" id="GO:0045892">
    <property type="term" value="P:negative regulation of DNA-templated transcription"/>
    <property type="evidence" value="ECO:0007669"/>
    <property type="project" value="UniProtKB-UniRule"/>
</dbReference>
<evidence type="ECO:0000259" key="6">
    <source>
        <dbReference type="Pfam" id="PF01628"/>
    </source>
</evidence>
<gene>
    <name evidence="5 8" type="primary">hrcA</name>
    <name evidence="8" type="ordered locus">THA_306</name>
</gene>
<evidence type="ECO:0000256" key="2">
    <source>
        <dbReference type="ARBA" id="ARBA00023015"/>
    </source>
</evidence>
<evidence type="ECO:0000256" key="3">
    <source>
        <dbReference type="ARBA" id="ARBA00023016"/>
    </source>
</evidence>
<keyword evidence="4 5" id="KW-0804">Transcription</keyword>
<dbReference type="InterPro" id="IPR021153">
    <property type="entry name" value="HrcA_C"/>
</dbReference>
<comment type="function">
    <text evidence="5">Negative regulator of class I heat shock genes (grpE-dnaK-dnaJ and groELS operons). Prevents heat-shock induction of these operons.</text>
</comment>
<dbReference type="STRING" id="484019.THA_306"/>
<dbReference type="HOGENOM" id="CLU_050019_1_0_0"/>
<keyword evidence="1 5" id="KW-0678">Repressor</keyword>
<dbReference type="Gene3D" id="3.30.450.40">
    <property type="match status" value="1"/>
</dbReference>
<name>B7IFE2_THEAB</name>
<dbReference type="Pfam" id="PF03444">
    <property type="entry name" value="WHD_HrcA"/>
    <property type="match status" value="1"/>
</dbReference>
<dbReference type="KEGG" id="taf:THA_306"/>
<dbReference type="InterPro" id="IPR036388">
    <property type="entry name" value="WH-like_DNA-bd_sf"/>
</dbReference>
<dbReference type="InterPro" id="IPR005104">
    <property type="entry name" value="WHTH_HrcA_DNA-bd"/>
</dbReference>
<evidence type="ECO:0000256" key="4">
    <source>
        <dbReference type="ARBA" id="ARBA00023163"/>
    </source>
</evidence>
<evidence type="ECO:0000313" key="9">
    <source>
        <dbReference type="Proteomes" id="UP000002453"/>
    </source>
</evidence>
<evidence type="ECO:0000259" key="7">
    <source>
        <dbReference type="Pfam" id="PF03444"/>
    </source>
</evidence>
<dbReference type="HAMAP" id="MF_00081">
    <property type="entry name" value="HrcA"/>
    <property type="match status" value="1"/>
</dbReference>
<evidence type="ECO:0000256" key="5">
    <source>
        <dbReference type="HAMAP-Rule" id="MF_00081"/>
    </source>
</evidence>
<dbReference type="InterPro" id="IPR002571">
    <property type="entry name" value="HrcA"/>
</dbReference>
<reference evidence="8 9" key="1">
    <citation type="journal article" date="2009" name="J. Bacteriol.">
        <title>The genome of Thermosipho africanus TCF52B: lateral genetic connections to the Firmicutes and Archaea.</title>
        <authorList>
            <person name="Nesboe C.L."/>
            <person name="Bapteste E."/>
            <person name="Curtis B."/>
            <person name="Dahle H."/>
            <person name="Lopez P."/>
            <person name="Macleod D."/>
            <person name="Dlutek M."/>
            <person name="Bowman S."/>
            <person name="Zhaxybayeva O."/>
            <person name="Birkeland N.-K."/>
            <person name="Doolittle W.F."/>
        </authorList>
    </citation>
    <scope>NUCLEOTIDE SEQUENCE [LARGE SCALE GENOMIC DNA]</scope>
    <source>
        <strain evidence="8 9">TCF52B</strain>
    </source>
</reference>
<comment type="similarity">
    <text evidence="5">Belongs to the HrcA family.</text>
</comment>
<organism evidence="8 9">
    <name type="scientific">Thermosipho africanus (strain TCF52B)</name>
    <dbReference type="NCBI Taxonomy" id="484019"/>
    <lineage>
        <taxon>Bacteria</taxon>
        <taxon>Thermotogati</taxon>
        <taxon>Thermotogota</taxon>
        <taxon>Thermotogae</taxon>
        <taxon>Thermotogales</taxon>
        <taxon>Fervidobacteriaceae</taxon>
        <taxon>Thermosipho</taxon>
    </lineage>
</organism>
<dbReference type="GO" id="GO:0003677">
    <property type="term" value="F:DNA binding"/>
    <property type="evidence" value="ECO:0007669"/>
    <property type="project" value="InterPro"/>
</dbReference>
<dbReference type="eggNOG" id="COG1420">
    <property type="taxonomic scope" value="Bacteria"/>
</dbReference>
<dbReference type="AlphaFoldDB" id="B7IFE2"/>
<dbReference type="PANTHER" id="PTHR34824:SF1">
    <property type="entry name" value="HEAT-INDUCIBLE TRANSCRIPTION REPRESSOR HRCA"/>
    <property type="match status" value="1"/>
</dbReference>
<dbReference type="Proteomes" id="UP000002453">
    <property type="component" value="Chromosome"/>
</dbReference>
<proteinExistence type="inferred from homology"/>
<dbReference type="OrthoDB" id="9783139at2"/>
<dbReference type="Gene3D" id="1.10.10.10">
    <property type="entry name" value="Winged helix-like DNA-binding domain superfamily/Winged helix DNA-binding domain"/>
    <property type="match status" value="1"/>
</dbReference>
<dbReference type="InterPro" id="IPR036390">
    <property type="entry name" value="WH_DNA-bd_sf"/>
</dbReference>
<dbReference type="Gene3D" id="3.30.390.60">
    <property type="entry name" value="Heat-inducible transcription repressor hrca homolog, domain 3"/>
    <property type="match status" value="1"/>
</dbReference>
<dbReference type="SUPFAM" id="SSF55781">
    <property type="entry name" value="GAF domain-like"/>
    <property type="match status" value="1"/>
</dbReference>
<dbReference type="PANTHER" id="PTHR34824">
    <property type="entry name" value="HEAT-INDUCIBLE TRANSCRIPTION REPRESSOR HRCA"/>
    <property type="match status" value="1"/>
</dbReference>
<dbReference type="InterPro" id="IPR029016">
    <property type="entry name" value="GAF-like_dom_sf"/>
</dbReference>
<dbReference type="EMBL" id="CP001185">
    <property type="protein sequence ID" value="ACJ74806.1"/>
    <property type="molecule type" value="Genomic_DNA"/>
</dbReference>
<dbReference type="Pfam" id="PF01628">
    <property type="entry name" value="HrcA"/>
    <property type="match status" value="1"/>
</dbReference>
<keyword evidence="2 5" id="KW-0805">Transcription regulation</keyword>
<protein>
    <recommendedName>
        <fullName evidence="5">Heat-inducible transcription repressor HrcA</fullName>
    </recommendedName>
</protein>
<dbReference type="PIRSF" id="PIRSF005485">
    <property type="entry name" value="HrcA"/>
    <property type="match status" value="1"/>
</dbReference>
<dbReference type="InterPro" id="IPR023120">
    <property type="entry name" value="WHTH_transcript_rep_HrcA_IDD"/>
</dbReference>
<sequence length="345" mass="40066">MADKWGEKMKELSTRQEQILYCLVREYVKSGTPVSSQKILESTNLEWSGATVRNDMRKLDYLGYVFQPHTSAGRVPTDKGLRFYVNEILKLRKETKKSGSSIDVSIDFPIGDLDKIIQGAAKLLATTVKAFVIIEKPNPMYLRIRRVVLTPVTKNFSIVNIITELGLTSVLPIQHSEIYNIQEIEEFLNKSLDGILLSEFRAKLREVVERFSWVGGRLKEFIELSEKIASEKYEEYITEGVFNLVNAKRFDEEKLKEIVRFSTNEEYYSKIFELGEGIFIGKEHNIKNFEQYSILIMPYFVFNREVGKIAVIFDKFSDYNRVFDSVEYVVNRLTEYFTVVARNVE</sequence>
<evidence type="ECO:0000256" key="1">
    <source>
        <dbReference type="ARBA" id="ARBA00022491"/>
    </source>
</evidence>